<dbReference type="AlphaFoldDB" id="A0A9W9RDG4"/>
<organism evidence="1 2">
    <name type="scientific">Penicillium brevicompactum</name>
    <dbReference type="NCBI Taxonomy" id="5074"/>
    <lineage>
        <taxon>Eukaryota</taxon>
        <taxon>Fungi</taxon>
        <taxon>Dikarya</taxon>
        <taxon>Ascomycota</taxon>
        <taxon>Pezizomycotina</taxon>
        <taxon>Eurotiomycetes</taxon>
        <taxon>Eurotiomycetidae</taxon>
        <taxon>Eurotiales</taxon>
        <taxon>Aspergillaceae</taxon>
        <taxon>Penicillium</taxon>
    </lineage>
</organism>
<evidence type="ECO:0000313" key="2">
    <source>
        <dbReference type="Proteomes" id="UP001148299"/>
    </source>
</evidence>
<keyword evidence="2" id="KW-1185">Reference proteome</keyword>
<dbReference type="Proteomes" id="UP001148299">
    <property type="component" value="Unassembled WGS sequence"/>
</dbReference>
<accession>A0A9W9RDG4</accession>
<evidence type="ECO:0000313" key="1">
    <source>
        <dbReference type="EMBL" id="KAJ5358141.1"/>
    </source>
</evidence>
<reference evidence="1" key="2">
    <citation type="journal article" date="2023" name="IMA Fungus">
        <title>Comparative genomic study of the Penicillium genus elucidates a diverse pangenome and 15 lateral gene transfer events.</title>
        <authorList>
            <person name="Petersen C."/>
            <person name="Sorensen T."/>
            <person name="Nielsen M.R."/>
            <person name="Sondergaard T.E."/>
            <person name="Sorensen J.L."/>
            <person name="Fitzpatrick D.A."/>
            <person name="Frisvad J.C."/>
            <person name="Nielsen K.L."/>
        </authorList>
    </citation>
    <scope>NUCLEOTIDE SEQUENCE</scope>
    <source>
        <strain evidence="1">IBT 35675</strain>
    </source>
</reference>
<proteinExistence type="predicted"/>
<comment type="caution">
    <text evidence="1">The sequence shown here is derived from an EMBL/GenBank/DDBJ whole genome shotgun (WGS) entry which is preliminary data.</text>
</comment>
<dbReference type="EMBL" id="JAPZBR010000003">
    <property type="protein sequence ID" value="KAJ5358141.1"/>
    <property type="molecule type" value="Genomic_DNA"/>
</dbReference>
<protein>
    <submittedName>
        <fullName evidence="1">Uncharacterized protein</fullName>
    </submittedName>
</protein>
<sequence>MELRVKLQQLLLPPFISQEARNIKSPLIYVTFAVRDVFEAIMRRQGSISITERVFQAAVANNSEALLIWMFKRMSESFVTEFWKKTWLDANLTREVRLNLLGVFFERINSNLTDAMLEDYPYDRDKKTNYELDELINVFFSRHSFPVINITDRLVEILMERCGEKSIALFLKHHPTPITANLEQAAARNPIADMEALTGLLESQKKRSMAIQNAARISLSG</sequence>
<reference evidence="1" key="1">
    <citation type="submission" date="2022-12" db="EMBL/GenBank/DDBJ databases">
        <authorList>
            <person name="Petersen C."/>
        </authorList>
    </citation>
    <scope>NUCLEOTIDE SEQUENCE</scope>
    <source>
        <strain evidence="1">IBT 35675</strain>
    </source>
</reference>
<name>A0A9W9RDG4_PENBR</name>
<gene>
    <name evidence="1" type="ORF">N7541_005299</name>
</gene>